<proteinExistence type="predicted"/>
<name>A0AC58MIJ6_CASCN</name>
<organism evidence="1 2">
    <name type="scientific">Castor canadensis</name>
    <name type="common">American beaver</name>
    <dbReference type="NCBI Taxonomy" id="51338"/>
    <lineage>
        <taxon>Eukaryota</taxon>
        <taxon>Metazoa</taxon>
        <taxon>Chordata</taxon>
        <taxon>Craniata</taxon>
        <taxon>Vertebrata</taxon>
        <taxon>Euteleostomi</taxon>
        <taxon>Mammalia</taxon>
        <taxon>Eutheria</taxon>
        <taxon>Euarchontoglires</taxon>
        <taxon>Glires</taxon>
        <taxon>Rodentia</taxon>
        <taxon>Castorimorpha</taxon>
        <taxon>Castoridae</taxon>
        <taxon>Castor</taxon>
    </lineage>
</organism>
<accession>A0AC58MIJ6</accession>
<reference evidence="2" key="1">
    <citation type="submission" date="2025-08" db="UniProtKB">
        <authorList>
            <consortium name="RefSeq"/>
        </authorList>
    </citation>
    <scope>IDENTIFICATION</scope>
</reference>
<protein>
    <submittedName>
        <fullName evidence="2">Cell surface glycoprotein CD200 receptor 1-like isoform X1</fullName>
    </submittedName>
</protein>
<evidence type="ECO:0000313" key="2">
    <source>
        <dbReference type="RefSeq" id="XP_073929231.1"/>
    </source>
</evidence>
<evidence type="ECO:0000313" key="1">
    <source>
        <dbReference type="Proteomes" id="UP001732720"/>
    </source>
</evidence>
<dbReference type="Proteomes" id="UP001732720">
    <property type="component" value="Chromosome 5"/>
</dbReference>
<gene>
    <name evidence="2" type="primary">LOC109683333</name>
</gene>
<sequence length="336" mass="37184">MVCPWKTWDLVILLMLTVFIEADSNSSCADERQMAQDNSSPLAEVNKSLSVQIGEKAVLCCPVLPPTSKLVMITWEVILRGKLLCRLSYKPDTKETATPSCTNGRITWASRPDRNPHLQIDAVAVTHDGLYSCDIVTADGNYRLGYNLQVLVPPEVTLTRGKNRTVVCEAVAGKPAARISWTPQGHCTTEKEWSDNDTVTVRSTWHCPDSNASAVTCLVSHLTGNRSLSLQLSSDSKESKQYTRFIIPPIILIIVGCIWLLKINGFRKCKLRKSDAVPVIEEDSSHYKKRKMLGSSVLLHFLDRGKAPWGHNKKVAICKPGREASTNPTAILISNC</sequence>
<keyword evidence="1" id="KW-1185">Reference proteome</keyword>
<dbReference type="RefSeq" id="XP_073929231.1">
    <property type="nucleotide sequence ID" value="XM_074073130.1"/>
</dbReference>